<feature type="region of interest" description="Disordered" evidence="1">
    <location>
        <begin position="322"/>
        <end position="394"/>
    </location>
</feature>
<accession>A0ABR3X6K9</accession>
<proteinExistence type="predicted"/>
<protein>
    <submittedName>
        <fullName evidence="2">Uncharacterized protein</fullName>
    </submittedName>
</protein>
<feature type="region of interest" description="Disordered" evidence="1">
    <location>
        <begin position="467"/>
        <end position="496"/>
    </location>
</feature>
<feature type="compositionally biased region" description="Basic and acidic residues" evidence="1">
    <location>
        <begin position="511"/>
        <end position="521"/>
    </location>
</feature>
<organism evidence="2 3">
    <name type="scientific">Phialemonium thermophilum</name>
    <dbReference type="NCBI Taxonomy" id="223376"/>
    <lineage>
        <taxon>Eukaryota</taxon>
        <taxon>Fungi</taxon>
        <taxon>Dikarya</taxon>
        <taxon>Ascomycota</taxon>
        <taxon>Pezizomycotina</taxon>
        <taxon>Sordariomycetes</taxon>
        <taxon>Sordariomycetidae</taxon>
        <taxon>Cephalothecales</taxon>
        <taxon>Cephalothecaceae</taxon>
        <taxon>Phialemonium</taxon>
    </lineage>
</organism>
<gene>
    <name evidence="2" type="ORF">VTK73DRAFT_2005</name>
</gene>
<feature type="compositionally biased region" description="Low complexity" evidence="1">
    <location>
        <begin position="222"/>
        <end position="234"/>
    </location>
</feature>
<keyword evidence="3" id="KW-1185">Reference proteome</keyword>
<evidence type="ECO:0000313" key="2">
    <source>
        <dbReference type="EMBL" id="KAL1871576.1"/>
    </source>
</evidence>
<feature type="compositionally biased region" description="Basic and acidic residues" evidence="1">
    <location>
        <begin position="166"/>
        <end position="187"/>
    </location>
</feature>
<feature type="region of interest" description="Disordered" evidence="1">
    <location>
        <begin position="511"/>
        <end position="531"/>
    </location>
</feature>
<dbReference type="Proteomes" id="UP001586593">
    <property type="component" value="Unassembled WGS sequence"/>
</dbReference>
<feature type="compositionally biased region" description="Polar residues" evidence="1">
    <location>
        <begin position="1019"/>
        <end position="1028"/>
    </location>
</feature>
<feature type="compositionally biased region" description="Polar residues" evidence="1">
    <location>
        <begin position="235"/>
        <end position="263"/>
    </location>
</feature>
<evidence type="ECO:0000313" key="3">
    <source>
        <dbReference type="Proteomes" id="UP001586593"/>
    </source>
</evidence>
<feature type="compositionally biased region" description="Low complexity" evidence="1">
    <location>
        <begin position="882"/>
        <end position="897"/>
    </location>
</feature>
<evidence type="ECO:0000256" key="1">
    <source>
        <dbReference type="SAM" id="MobiDB-lite"/>
    </source>
</evidence>
<dbReference type="EMBL" id="JAZHXJ010000153">
    <property type="protein sequence ID" value="KAL1871576.1"/>
    <property type="molecule type" value="Genomic_DNA"/>
</dbReference>
<name>A0ABR3X6K9_9PEZI</name>
<feature type="region of interest" description="Disordered" evidence="1">
    <location>
        <begin position="1015"/>
        <end position="1044"/>
    </location>
</feature>
<sequence>MMRKDTAKMDDRPPYHGSLVALEGPLDVVNLQLRLLPACPQLMVLPEIQRFMPSSGESEEPVDMRTYIYEVHKAASIRHEIALRFLSRATPERKRIVFLPGGTAHARALCISTIRDQTKHKDISGAKFLFESLIKGGVSALMGVNSTLNEGEPQSTKQGESNRNQTENEPRCDKINRAHESSEKSDPSRGVMETTEAPYTGTFGSWQPESTKSTKEDESEVLSTSLPPTAPSSTGDRLSSPRFTNTEQNTDPVRPLNTHQADISSRRRAARTLSHFPSPNTDHSDRVIFGEARVVKMQFTDALKSSARERRVEVLGRGVKLINGPNSVSGTDSKRSRCGPAERGSPPDLPFPKLRPVEVRKAALAWGQQPSKADEPSTAKRPRATYVDKGTETEGQAIDEGLSDAPTNPDLPFQPVLPVIEDLIIRFVGDQPDTLLDSLVSEVRDTLSLEETFGEAANQVGLSIPKSSAHVQDGPREQPVAPIQTSSAGTRKAQTEYDPFAAYDEYRYKNSSQHERSDIRSHPTGPLPSVPQVPRLQHSSRHFYRPAAQSTTLPVLPLENFYSLSVSSSLPAVTLQNSLRAVLGVYFPADDAGYGVPYFPLFTERFGIWEPVFQAPEGGGNVDLVLAIGAQNGVSRDFVSKLLSRLEKIATKTTGESRAGRLELRYLIVKALQAFWGEELIYSGRCDLGDDPTTNDALLAALLIPQLETYLAAHTNTRFLLLEYPAECLPTILALQRYVGSDTLQVVGIINGGDIDPAEPLTKDGTFLGGANGRSPISRTLQSSSNHSPNFASRNAIPSFAKANFVLTSSATQSEIVAFTSAIWKQLIKFSNFYIPEHSPRKAMARSGMPWYPATSHPDIASSYTQASYAADTGHRSKQARSGSSSNGWSAGSRPSSGLTGSMPENDTTANEYRDLYRYSPRKWAPPVRTDDYRAAYGVRNVGNLSDVEKNTDYKPERLASSNSYAVRSADDYWNEKSAYLSHSQTSQPATTEYSAGQNGCGTGSNEYAAGSAEYPLGSESQSNSSSFAMRPSQAHRCSSTRRDGHNANLDGYHVGVNNGHAGVDDYHGRTGDYPNGPDTYDPRLYNPHTGGGDQQAAYTTKALPDLPVPSPPLQIPAHQLSSVESLSACGGARTAVVDTMRSVRAGAAKMIQTPRTTTARAAALLRNNRLPVCRWRGGTHGSRGEEEEEEEYDNDVRRLVPMLARRDEDKGGSRKALKFLGLID</sequence>
<reference evidence="2 3" key="1">
    <citation type="journal article" date="2024" name="Commun. Biol.">
        <title>Comparative genomic analysis of thermophilic fungi reveals convergent evolutionary adaptations and gene losses.</title>
        <authorList>
            <person name="Steindorff A.S."/>
            <person name="Aguilar-Pontes M.V."/>
            <person name="Robinson A.J."/>
            <person name="Andreopoulos B."/>
            <person name="LaButti K."/>
            <person name="Kuo A."/>
            <person name="Mondo S."/>
            <person name="Riley R."/>
            <person name="Otillar R."/>
            <person name="Haridas S."/>
            <person name="Lipzen A."/>
            <person name="Grimwood J."/>
            <person name="Schmutz J."/>
            <person name="Clum A."/>
            <person name="Reid I.D."/>
            <person name="Moisan M.C."/>
            <person name="Butler G."/>
            <person name="Nguyen T.T.M."/>
            <person name="Dewar K."/>
            <person name="Conant G."/>
            <person name="Drula E."/>
            <person name="Henrissat B."/>
            <person name="Hansel C."/>
            <person name="Singer S."/>
            <person name="Hutchinson M.I."/>
            <person name="de Vries R.P."/>
            <person name="Natvig D.O."/>
            <person name="Powell A.J."/>
            <person name="Tsang A."/>
            <person name="Grigoriev I.V."/>
        </authorList>
    </citation>
    <scope>NUCLEOTIDE SEQUENCE [LARGE SCALE GENOMIC DNA]</scope>
    <source>
        <strain evidence="2 3">ATCC 24622</strain>
    </source>
</reference>
<feature type="compositionally biased region" description="Polar residues" evidence="1">
    <location>
        <begin position="898"/>
        <end position="908"/>
    </location>
</feature>
<feature type="region of interest" description="Disordered" evidence="1">
    <location>
        <begin position="145"/>
        <end position="284"/>
    </location>
</feature>
<comment type="caution">
    <text evidence="2">The sequence shown here is derived from an EMBL/GenBank/DDBJ whole genome shotgun (WGS) entry which is preliminary data.</text>
</comment>
<feature type="compositionally biased region" description="Polar residues" evidence="1">
    <location>
        <begin position="145"/>
        <end position="165"/>
    </location>
</feature>
<feature type="region of interest" description="Disordered" evidence="1">
    <location>
        <begin position="868"/>
        <end position="908"/>
    </location>
</feature>